<evidence type="ECO:0000313" key="3">
    <source>
        <dbReference type="Proteomes" id="UP000738349"/>
    </source>
</evidence>
<dbReference type="Proteomes" id="UP000738349">
    <property type="component" value="Unassembled WGS sequence"/>
</dbReference>
<dbReference type="AlphaFoldDB" id="A0A9P9E1V7"/>
<dbReference type="EMBL" id="JAGMUV010000018">
    <property type="protein sequence ID" value="KAH7129216.1"/>
    <property type="molecule type" value="Genomic_DNA"/>
</dbReference>
<name>A0A9P9E1V7_9HYPO</name>
<evidence type="ECO:0000313" key="2">
    <source>
        <dbReference type="EMBL" id="KAH7129216.1"/>
    </source>
</evidence>
<comment type="caution">
    <text evidence="2">The sequence shown here is derived from an EMBL/GenBank/DDBJ whole genome shotgun (WGS) entry which is preliminary data.</text>
</comment>
<feature type="chain" id="PRO_5040107838" description="Secreted protein" evidence="1">
    <location>
        <begin position="18"/>
        <end position="132"/>
    </location>
</feature>
<gene>
    <name evidence="2" type="ORF">EDB81DRAFT_140059</name>
</gene>
<proteinExistence type="predicted"/>
<keyword evidence="1" id="KW-0732">Signal</keyword>
<keyword evidence="3" id="KW-1185">Reference proteome</keyword>
<sequence>MLFSCLSLRLSLSPCHGSPHAMPAAHQTCLNRCGADTGDRLGWDKPAPCDQQMAISKQHLHPALCDTGYVTRVGFWNPPPPPPKRSTSPVPYRTYCGMSVSPEVIVVSSITTACGVEFAIAAQHGPSQGTSQ</sequence>
<organism evidence="2 3">
    <name type="scientific">Dactylonectria macrodidyma</name>
    <dbReference type="NCBI Taxonomy" id="307937"/>
    <lineage>
        <taxon>Eukaryota</taxon>
        <taxon>Fungi</taxon>
        <taxon>Dikarya</taxon>
        <taxon>Ascomycota</taxon>
        <taxon>Pezizomycotina</taxon>
        <taxon>Sordariomycetes</taxon>
        <taxon>Hypocreomycetidae</taxon>
        <taxon>Hypocreales</taxon>
        <taxon>Nectriaceae</taxon>
        <taxon>Dactylonectria</taxon>
    </lineage>
</organism>
<reference evidence="2" key="1">
    <citation type="journal article" date="2021" name="Nat. Commun.">
        <title>Genetic determinants of endophytism in the Arabidopsis root mycobiome.</title>
        <authorList>
            <person name="Mesny F."/>
            <person name="Miyauchi S."/>
            <person name="Thiergart T."/>
            <person name="Pickel B."/>
            <person name="Atanasova L."/>
            <person name="Karlsson M."/>
            <person name="Huettel B."/>
            <person name="Barry K.W."/>
            <person name="Haridas S."/>
            <person name="Chen C."/>
            <person name="Bauer D."/>
            <person name="Andreopoulos W."/>
            <person name="Pangilinan J."/>
            <person name="LaButti K."/>
            <person name="Riley R."/>
            <person name="Lipzen A."/>
            <person name="Clum A."/>
            <person name="Drula E."/>
            <person name="Henrissat B."/>
            <person name="Kohler A."/>
            <person name="Grigoriev I.V."/>
            <person name="Martin F.M."/>
            <person name="Hacquard S."/>
        </authorList>
    </citation>
    <scope>NUCLEOTIDE SEQUENCE</scope>
    <source>
        <strain evidence="2">MPI-CAGE-AT-0147</strain>
    </source>
</reference>
<evidence type="ECO:0008006" key="4">
    <source>
        <dbReference type="Google" id="ProtNLM"/>
    </source>
</evidence>
<accession>A0A9P9E1V7</accession>
<evidence type="ECO:0000256" key="1">
    <source>
        <dbReference type="SAM" id="SignalP"/>
    </source>
</evidence>
<feature type="signal peptide" evidence="1">
    <location>
        <begin position="1"/>
        <end position="17"/>
    </location>
</feature>
<protein>
    <recommendedName>
        <fullName evidence="4">Secreted protein</fullName>
    </recommendedName>
</protein>